<protein>
    <submittedName>
        <fullName evidence="2">Uncharacterized protein</fullName>
    </submittedName>
</protein>
<name>A0AA38XMS9_9EURO</name>
<dbReference type="EMBL" id="JAPDRK010000001">
    <property type="protein sequence ID" value="KAJ9616307.1"/>
    <property type="molecule type" value="Genomic_DNA"/>
</dbReference>
<reference evidence="2" key="1">
    <citation type="submission" date="2022-10" db="EMBL/GenBank/DDBJ databases">
        <title>Culturing micro-colonial fungi from biological soil crusts in the Mojave desert and describing Neophaeococcomyces mojavensis, and introducing the new genera and species Taxawa tesnikishii.</title>
        <authorList>
            <person name="Kurbessoian T."/>
            <person name="Stajich J.E."/>
        </authorList>
    </citation>
    <scope>NUCLEOTIDE SEQUENCE</scope>
    <source>
        <strain evidence="2">TK_41</strain>
    </source>
</reference>
<feature type="coiled-coil region" evidence="1">
    <location>
        <begin position="113"/>
        <end position="140"/>
    </location>
</feature>
<comment type="caution">
    <text evidence="2">The sequence shown here is derived from an EMBL/GenBank/DDBJ whole genome shotgun (WGS) entry which is preliminary data.</text>
</comment>
<dbReference type="AlphaFoldDB" id="A0AA38XMS9"/>
<proteinExistence type="predicted"/>
<evidence type="ECO:0000256" key="1">
    <source>
        <dbReference type="SAM" id="Coils"/>
    </source>
</evidence>
<sequence>MPVISDETTYRLVHELFALRSCINPDPRVYQRLFRDISEEIESILTREDYHRSRQEEDECSKRLQARLAIYKRDENIPKLKSVKENLAKAMDHYVNAVETHALAGQGRAAVSVLEAKTKMEEARSALHELSTEFEALRKTVEIG</sequence>
<evidence type="ECO:0000313" key="2">
    <source>
        <dbReference type="EMBL" id="KAJ9616307.1"/>
    </source>
</evidence>
<organism evidence="2 3">
    <name type="scientific">Cladophialophora chaetospira</name>
    <dbReference type="NCBI Taxonomy" id="386627"/>
    <lineage>
        <taxon>Eukaryota</taxon>
        <taxon>Fungi</taxon>
        <taxon>Dikarya</taxon>
        <taxon>Ascomycota</taxon>
        <taxon>Pezizomycotina</taxon>
        <taxon>Eurotiomycetes</taxon>
        <taxon>Chaetothyriomycetidae</taxon>
        <taxon>Chaetothyriales</taxon>
        <taxon>Herpotrichiellaceae</taxon>
        <taxon>Cladophialophora</taxon>
    </lineage>
</organism>
<dbReference type="Proteomes" id="UP001172673">
    <property type="component" value="Unassembled WGS sequence"/>
</dbReference>
<evidence type="ECO:0000313" key="3">
    <source>
        <dbReference type="Proteomes" id="UP001172673"/>
    </source>
</evidence>
<keyword evidence="3" id="KW-1185">Reference proteome</keyword>
<keyword evidence="1" id="KW-0175">Coiled coil</keyword>
<accession>A0AA38XMS9</accession>
<gene>
    <name evidence="2" type="ORF">H2200_000025</name>
</gene>